<evidence type="ECO:0000256" key="4">
    <source>
        <dbReference type="ARBA" id="ARBA00022692"/>
    </source>
</evidence>
<feature type="transmembrane region" description="Helical" evidence="10">
    <location>
        <begin position="142"/>
        <end position="163"/>
    </location>
</feature>
<dbReference type="PRINTS" id="PR00303">
    <property type="entry name" value="SECYTRNLCASE"/>
</dbReference>
<comment type="function">
    <text evidence="10">The central subunit of the protein translocation channel SecYEG. Consists of two halves formed by TMs 1-5 and 6-10. These two domains form a lateral gate at the front which open onto the bilayer between TMs 2 and 7, and are clamped together by SecE at the back. The channel is closed by both a pore ring composed of hydrophobic SecY resides and a short helix (helix 2A) on the extracellular side of the membrane which forms a plug. The plug probably moves laterally to allow the channel to open. The ring and the pore may move independently.</text>
</comment>
<dbReference type="Gene3D" id="1.10.3370.10">
    <property type="entry name" value="SecY subunit domain"/>
    <property type="match status" value="1"/>
</dbReference>
<dbReference type="RefSeq" id="WP_119175589.1">
    <property type="nucleotide sequence ID" value="NZ_QXIT01000081.1"/>
</dbReference>
<feature type="transmembrane region" description="Helical" evidence="10">
    <location>
        <begin position="359"/>
        <end position="377"/>
    </location>
</feature>
<keyword evidence="3 10" id="KW-0813">Transport</keyword>
<feature type="transmembrane region" description="Helical" evidence="10">
    <location>
        <begin position="383"/>
        <end position="404"/>
    </location>
</feature>
<dbReference type="PANTHER" id="PTHR10906">
    <property type="entry name" value="SECY/SEC61-ALPHA FAMILY MEMBER"/>
    <property type="match status" value="1"/>
</dbReference>
<feature type="transmembrane region" description="Helical" evidence="10">
    <location>
        <begin position="260"/>
        <end position="281"/>
    </location>
</feature>
<dbReference type="InterPro" id="IPR030659">
    <property type="entry name" value="SecY_CS"/>
</dbReference>
<comment type="caution">
    <text evidence="12">The sequence shown here is derived from an EMBL/GenBank/DDBJ whole genome shotgun (WGS) entry which is preliminary data.</text>
</comment>
<comment type="similarity">
    <text evidence="2 10 11">Belongs to the SecY/SEC61-alpha family.</text>
</comment>
<dbReference type="PIRSF" id="PIRSF004557">
    <property type="entry name" value="SecY"/>
    <property type="match status" value="1"/>
</dbReference>
<feature type="transmembrane region" description="Helical" evidence="10">
    <location>
        <begin position="301"/>
        <end position="319"/>
    </location>
</feature>
<dbReference type="EMBL" id="QXIT01000081">
    <property type="protein sequence ID" value="RIE08276.1"/>
    <property type="molecule type" value="Genomic_DNA"/>
</dbReference>
<dbReference type="NCBIfam" id="TIGR00967">
    <property type="entry name" value="3a0501s007"/>
    <property type="match status" value="1"/>
</dbReference>
<feature type="transmembrane region" description="Helical" evidence="10">
    <location>
        <begin position="203"/>
        <end position="226"/>
    </location>
</feature>
<keyword evidence="10" id="KW-1003">Cell membrane</keyword>
<comment type="subunit">
    <text evidence="10">Component of the Sec protein translocase complex. Heterotrimer consisting of SecY, SecE and SecG subunits. The heterotrimers can form oligomers, although 1 heterotrimer is thought to be able to translocate proteins. Interacts with the ribosome. Interacts with SecDF, and other proteins may be involved. Interacts with SecA.</text>
</comment>
<dbReference type="InterPro" id="IPR023201">
    <property type="entry name" value="SecY_dom_sf"/>
</dbReference>
<evidence type="ECO:0000256" key="6">
    <source>
        <dbReference type="ARBA" id="ARBA00022989"/>
    </source>
</evidence>
<feature type="transmembrane region" description="Helical" evidence="10">
    <location>
        <begin position="116"/>
        <end position="136"/>
    </location>
</feature>
<feature type="transmembrane region" description="Helical" evidence="10">
    <location>
        <begin position="51"/>
        <end position="71"/>
    </location>
</feature>
<protein>
    <recommendedName>
        <fullName evidence="9 10">Protein translocase subunit SecY</fullName>
    </recommendedName>
</protein>
<feature type="transmembrane region" description="Helical" evidence="10">
    <location>
        <begin position="18"/>
        <end position="39"/>
    </location>
</feature>
<evidence type="ECO:0000256" key="2">
    <source>
        <dbReference type="ARBA" id="ARBA00005751"/>
    </source>
</evidence>
<reference evidence="12 13" key="1">
    <citation type="submission" date="2018-09" db="EMBL/GenBank/DDBJ databases">
        <title>Discovery and Ecogenomic Context for Candidatus Cryosericales, a Global Caldiserica Order Active in Thawing Permafrost.</title>
        <authorList>
            <person name="Martinez M.A."/>
            <person name="Woodcroft B.J."/>
            <person name="Ignacio Espinoza J.C."/>
            <person name="Zayed A."/>
            <person name="Singleton C.M."/>
            <person name="Boyd J."/>
            <person name="Li Y.-F."/>
            <person name="Purvine S."/>
            <person name="Maughan H."/>
            <person name="Hodgkins S.B."/>
            <person name="Anderson D."/>
            <person name="Sederholm M."/>
            <person name="Temperton B."/>
            <person name="Saleska S.R."/>
            <person name="Tyson G.W."/>
            <person name="Rich V.I."/>
        </authorList>
    </citation>
    <scope>NUCLEOTIDE SEQUENCE [LARGE SCALE GENOMIC DNA]</scope>
    <source>
        <strain evidence="12 13">SMC6</strain>
    </source>
</reference>
<keyword evidence="6 10" id="KW-1133">Transmembrane helix</keyword>
<dbReference type="FunFam" id="1.10.3370.10:FF:000001">
    <property type="entry name" value="Preprotein translocase subunit SecY"/>
    <property type="match status" value="1"/>
</dbReference>
<dbReference type="GO" id="GO:0005886">
    <property type="term" value="C:plasma membrane"/>
    <property type="evidence" value="ECO:0007669"/>
    <property type="project" value="UniProtKB-SubCell"/>
</dbReference>
<keyword evidence="4 10" id="KW-0812">Transmembrane</keyword>
<evidence type="ECO:0000256" key="11">
    <source>
        <dbReference type="RuleBase" id="RU004349"/>
    </source>
</evidence>
<evidence type="ECO:0000313" key="12">
    <source>
        <dbReference type="EMBL" id="RIE08276.1"/>
    </source>
</evidence>
<dbReference type="Pfam" id="PF00344">
    <property type="entry name" value="SecY"/>
    <property type="match status" value="1"/>
</dbReference>
<dbReference type="InterPro" id="IPR002208">
    <property type="entry name" value="SecY/SEC61-alpha"/>
</dbReference>
<evidence type="ECO:0000256" key="5">
    <source>
        <dbReference type="ARBA" id="ARBA00022927"/>
    </source>
</evidence>
<evidence type="ECO:0000256" key="10">
    <source>
        <dbReference type="HAMAP-Rule" id="MF_01465"/>
    </source>
</evidence>
<accession>A0A398CY36</accession>
<evidence type="ECO:0000256" key="9">
    <source>
        <dbReference type="ARBA" id="ARBA00039733"/>
    </source>
</evidence>
<dbReference type="GO" id="GO:0043952">
    <property type="term" value="P:protein transport by the Sec complex"/>
    <property type="evidence" value="ECO:0007669"/>
    <property type="project" value="UniProtKB-UniRule"/>
</dbReference>
<dbReference type="AlphaFoldDB" id="A0A398CY36"/>
<keyword evidence="7 10" id="KW-0811">Translocation</keyword>
<dbReference type="SUPFAM" id="SSF103491">
    <property type="entry name" value="Preprotein translocase SecY subunit"/>
    <property type="match status" value="1"/>
</dbReference>
<name>A0A398CY36_9BACT</name>
<dbReference type="Proteomes" id="UP000266260">
    <property type="component" value="Unassembled WGS sequence"/>
</dbReference>
<organism evidence="12 13">
    <name type="scientific">Candidatus Cryosericum odellii</name>
    <dbReference type="NCBI Taxonomy" id="2290917"/>
    <lineage>
        <taxon>Bacteria</taxon>
        <taxon>Pseudomonadati</taxon>
        <taxon>Caldisericota/Cryosericota group</taxon>
        <taxon>Candidatus Cryosericota</taxon>
        <taxon>Candidatus Cryosericia</taxon>
        <taxon>Candidatus Cryosericales</taxon>
        <taxon>Candidatus Cryosericaceae</taxon>
        <taxon>Candidatus Cryosericum</taxon>
    </lineage>
</organism>
<feature type="transmembrane region" description="Helical" evidence="10">
    <location>
        <begin position="175"/>
        <end position="197"/>
    </location>
</feature>
<dbReference type="HAMAP" id="MF_01465">
    <property type="entry name" value="SecY"/>
    <property type="match status" value="1"/>
</dbReference>
<keyword evidence="8 10" id="KW-0472">Membrane</keyword>
<proteinExistence type="inferred from homology"/>
<gene>
    <name evidence="10 12" type="primary">secY</name>
    <name evidence="12" type="ORF">SMC6_04530</name>
</gene>
<sequence>MFETLRRAFRLPELRNRILFTLMMFVVIRLGTYIPVPGIDRAAVAQLVGKGGFLGLLDLFSGGGIANFAIFSLSVLPYINASIIIELLGSVIPALEELRKEGGKEGQRKIAKYTRYLTLGLAVIESFGILALFRSSLSSTGFFVKLLIVLSLTAGAYIVLWLGEVMTERGIGNGVSLIIFAGIVSRIPVGVAQAFSLTQAHSLSVIGLIGGILGAIVLLLLVLFAYEGERKVPVQYAKRIVGRKVYGGQSTYIPLKLVQAGVLPIIFASTVLMFPATVSQFWSTSWFYVHIAQPLTSSSTLMHNTVFFFLIIFFTYFYTEITYDPAKIADDLKKYGGYVPGVRPGEATALYIKNVLDRIVLPTAVFLAFLAIVPNIAMRNQQISAFAFGGTSLLIIIGVALETVQEIEAYMMMRHYKGFMK</sequence>
<evidence type="ECO:0000256" key="8">
    <source>
        <dbReference type="ARBA" id="ARBA00023136"/>
    </source>
</evidence>
<keyword evidence="13" id="KW-1185">Reference proteome</keyword>
<dbReference type="InterPro" id="IPR026593">
    <property type="entry name" value="SecY"/>
</dbReference>
<evidence type="ECO:0000256" key="3">
    <source>
        <dbReference type="ARBA" id="ARBA00022448"/>
    </source>
</evidence>
<evidence type="ECO:0000256" key="1">
    <source>
        <dbReference type="ARBA" id="ARBA00004141"/>
    </source>
</evidence>
<evidence type="ECO:0000256" key="7">
    <source>
        <dbReference type="ARBA" id="ARBA00023010"/>
    </source>
</evidence>
<keyword evidence="5 10" id="KW-0653">Protein transport</keyword>
<comment type="subcellular location">
    <subcellularLocation>
        <location evidence="10">Cell membrane</location>
        <topology evidence="10">Multi-pass membrane protein</topology>
    </subcellularLocation>
    <subcellularLocation>
        <location evidence="1">Membrane</location>
        <topology evidence="1">Multi-pass membrane protein</topology>
    </subcellularLocation>
</comment>
<evidence type="ECO:0000313" key="13">
    <source>
        <dbReference type="Proteomes" id="UP000266260"/>
    </source>
</evidence>
<dbReference type="PROSITE" id="PS00756">
    <property type="entry name" value="SECY_2"/>
    <property type="match status" value="1"/>
</dbReference>
<dbReference type="GO" id="GO:0065002">
    <property type="term" value="P:intracellular protein transmembrane transport"/>
    <property type="evidence" value="ECO:0007669"/>
    <property type="project" value="UniProtKB-UniRule"/>
</dbReference>
<dbReference type="GO" id="GO:0006605">
    <property type="term" value="P:protein targeting"/>
    <property type="evidence" value="ECO:0007669"/>
    <property type="project" value="UniProtKB-UniRule"/>
</dbReference>